<comment type="caution">
    <text evidence="1">The sequence shown here is derived from an EMBL/GenBank/DDBJ whole genome shotgun (WGS) entry which is preliminary data.</text>
</comment>
<evidence type="ECO:0000313" key="2">
    <source>
        <dbReference type="Proteomes" id="UP000237640"/>
    </source>
</evidence>
<dbReference type="AlphaFoldDB" id="A0A2T0MA71"/>
<evidence type="ECO:0000313" key="1">
    <source>
        <dbReference type="EMBL" id="PRX54411.1"/>
    </source>
</evidence>
<dbReference type="RefSeq" id="WP_106145692.1">
    <property type="nucleotide sequence ID" value="NZ_PVYX01000002.1"/>
</dbReference>
<evidence type="ECO:0008006" key="3">
    <source>
        <dbReference type="Google" id="ProtNLM"/>
    </source>
</evidence>
<sequence length="63" mass="7710">MSHTRELSRYEGVFWDEPNGKWLARFEDRYLGLFNEEEEAAKEFEVFLSKMGKFDQERFKIKI</sequence>
<accession>A0A2T0MA71</accession>
<dbReference type="InterPro" id="IPR016177">
    <property type="entry name" value="DNA-bd_dom_sf"/>
</dbReference>
<dbReference type="GO" id="GO:0003677">
    <property type="term" value="F:DNA binding"/>
    <property type="evidence" value="ECO:0007669"/>
    <property type="project" value="InterPro"/>
</dbReference>
<protein>
    <recommendedName>
        <fullName evidence="3">AP2/ERF domain-containing protein</fullName>
    </recommendedName>
</protein>
<dbReference type="Proteomes" id="UP000237640">
    <property type="component" value="Unassembled WGS sequence"/>
</dbReference>
<dbReference type="EMBL" id="PVYX01000002">
    <property type="protein sequence ID" value="PRX54411.1"/>
    <property type="molecule type" value="Genomic_DNA"/>
</dbReference>
<name>A0A2T0MA71_9FLAO</name>
<keyword evidence="2" id="KW-1185">Reference proteome</keyword>
<reference evidence="1 2" key="1">
    <citation type="submission" date="2018-03" db="EMBL/GenBank/DDBJ databases">
        <title>Genomic Encyclopedia of Archaeal and Bacterial Type Strains, Phase II (KMG-II): from individual species to whole genera.</title>
        <authorList>
            <person name="Goeker M."/>
        </authorList>
    </citation>
    <scope>NUCLEOTIDE SEQUENCE [LARGE SCALE GENOMIC DNA]</scope>
    <source>
        <strain evidence="1 2">DSM 25027</strain>
    </source>
</reference>
<gene>
    <name evidence="1" type="ORF">CLV81_2812</name>
</gene>
<proteinExistence type="predicted"/>
<dbReference type="SUPFAM" id="SSF54171">
    <property type="entry name" value="DNA-binding domain"/>
    <property type="match status" value="1"/>
</dbReference>
<organism evidence="1 2">
    <name type="scientific">Flagellimonas meridianipacifica</name>
    <dbReference type="NCBI Taxonomy" id="1080225"/>
    <lineage>
        <taxon>Bacteria</taxon>
        <taxon>Pseudomonadati</taxon>
        <taxon>Bacteroidota</taxon>
        <taxon>Flavobacteriia</taxon>
        <taxon>Flavobacteriales</taxon>
        <taxon>Flavobacteriaceae</taxon>
        <taxon>Flagellimonas</taxon>
    </lineage>
</organism>